<dbReference type="RefSeq" id="WP_140587550.1">
    <property type="nucleotide sequence ID" value="NZ_VFRR01000006.1"/>
</dbReference>
<evidence type="ECO:0000256" key="4">
    <source>
        <dbReference type="ARBA" id="ARBA00023136"/>
    </source>
</evidence>
<evidence type="ECO:0000256" key="5">
    <source>
        <dbReference type="SAM" id="Phobius"/>
    </source>
</evidence>
<comment type="subcellular location">
    <subcellularLocation>
        <location evidence="1">Membrane</location>
        <topology evidence="1">Multi-pass membrane protein</topology>
    </subcellularLocation>
</comment>
<accession>A0A501WYD9</accession>
<keyword evidence="2 5" id="KW-0812">Transmembrane</keyword>
<reference evidence="7 8" key="1">
    <citation type="submission" date="2019-06" db="EMBL/GenBank/DDBJ databases">
        <title>A novel bacterium of genus Marinomonas, isolated from coastal sand.</title>
        <authorList>
            <person name="Huang H."/>
            <person name="Mo K."/>
            <person name="Hu Y."/>
        </authorList>
    </citation>
    <scope>NUCLEOTIDE SEQUENCE [LARGE SCALE GENOMIC DNA]</scope>
    <source>
        <strain evidence="7 8">HB171799</strain>
    </source>
</reference>
<gene>
    <name evidence="7" type="ORF">FJM67_04845</name>
</gene>
<evidence type="ECO:0000259" key="6">
    <source>
        <dbReference type="Pfam" id="PF04932"/>
    </source>
</evidence>
<feature type="transmembrane region" description="Helical" evidence="5">
    <location>
        <begin position="62"/>
        <end position="83"/>
    </location>
</feature>
<feature type="transmembrane region" description="Helical" evidence="5">
    <location>
        <begin position="379"/>
        <end position="397"/>
    </location>
</feature>
<keyword evidence="3 5" id="KW-1133">Transmembrane helix</keyword>
<dbReference type="EMBL" id="VFRR01000006">
    <property type="protein sequence ID" value="TPE54279.1"/>
    <property type="molecule type" value="Genomic_DNA"/>
</dbReference>
<feature type="transmembrane region" description="Helical" evidence="5">
    <location>
        <begin position="343"/>
        <end position="367"/>
    </location>
</feature>
<dbReference type="GO" id="GO:0016020">
    <property type="term" value="C:membrane"/>
    <property type="evidence" value="ECO:0007669"/>
    <property type="project" value="UniProtKB-SubCell"/>
</dbReference>
<dbReference type="GO" id="GO:0016874">
    <property type="term" value="F:ligase activity"/>
    <property type="evidence" value="ECO:0007669"/>
    <property type="project" value="UniProtKB-KW"/>
</dbReference>
<dbReference type="InterPro" id="IPR007016">
    <property type="entry name" value="O-antigen_ligase-rel_domated"/>
</dbReference>
<feature type="transmembrane region" description="Helical" evidence="5">
    <location>
        <begin position="118"/>
        <end position="141"/>
    </location>
</feature>
<organism evidence="7 8">
    <name type="scientific">Maribrevibacterium harenarium</name>
    <dbReference type="NCBI Taxonomy" id="2589817"/>
    <lineage>
        <taxon>Bacteria</taxon>
        <taxon>Pseudomonadati</taxon>
        <taxon>Pseudomonadota</taxon>
        <taxon>Gammaproteobacteria</taxon>
        <taxon>Oceanospirillales</taxon>
        <taxon>Oceanospirillaceae</taxon>
        <taxon>Maribrevibacterium</taxon>
    </lineage>
</organism>
<protein>
    <submittedName>
        <fullName evidence="7">O-antigen ligase family protein</fullName>
    </submittedName>
</protein>
<comment type="caution">
    <text evidence="7">The sequence shown here is derived from an EMBL/GenBank/DDBJ whole genome shotgun (WGS) entry which is preliminary data.</text>
</comment>
<feature type="transmembrane region" description="Helical" evidence="5">
    <location>
        <begin position="241"/>
        <end position="260"/>
    </location>
</feature>
<evidence type="ECO:0000256" key="2">
    <source>
        <dbReference type="ARBA" id="ARBA00022692"/>
    </source>
</evidence>
<dbReference type="PANTHER" id="PTHR37422">
    <property type="entry name" value="TEICHURONIC ACID BIOSYNTHESIS PROTEIN TUAE"/>
    <property type="match status" value="1"/>
</dbReference>
<feature type="transmembrane region" description="Helical" evidence="5">
    <location>
        <begin position="403"/>
        <end position="423"/>
    </location>
</feature>
<sequence>MLKRLTTDNEPQWLRLLGLALALLLIASKIHMQSLERVLEPIVVLLGFFSMYRYGSDIKLKIPMLLLAASILIPLLSWTLVHFAEPDWARPSPQLEKLARLFVFIPLAWWLKNSSRHIFIFWGLAALTVLASPWISGHGLAEIERGLNGARIGFNLRNAQHTSLFFGLVLVGLVVFAPRLFKWQKLTMLLWLPALALTISAIIGAQTRASWLALVATALVCALVFVWSLAKGKMQIQKRWLALGAFAIITIGITLQHTAWPVVKNRLANSGDNKVALQILSGEFDNIPYNSWGVRANTWIGAAQHIAERPLTGWGGTGQSISIRRSAWLPEYIRNGFGHLHNIYLALLVNYGIIGFGFYLVWVGWILKSLLNATRQQPDIGYFAIGTFTFWSVISLAESYLFFWTGVFCIQTLFAGFLAFTWLNPAREDNTCTNPVSG</sequence>
<evidence type="ECO:0000256" key="1">
    <source>
        <dbReference type="ARBA" id="ARBA00004141"/>
    </source>
</evidence>
<proteinExistence type="predicted"/>
<evidence type="ECO:0000313" key="8">
    <source>
        <dbReference type="Proteomes" id="UP000315901"/>
    </source>
</evidence>
<evidence type="ECO:0000313" key="7">
    <source>
        <dbReference type="EMBL" id="TPE54279.1"/>
    </source>
</evidence>
<keyword evidence="8" id="KW-1185">Reference proteome</keyword>
<feature type="transmembrane region" description="Helical" evidence="5">
    <location>
        <begin position="12"/>
        <end position="32"/>
    </location>
</feature>
<dbReference type="PANTHER" id="PTHR37422:SF13">
    <property type="entry name" value="LIPOPOLYSACCHARIDE BIOSYNTHESIS PROTEIN PA4999-RELATED"/>
    <property type="match status" value="1"/>
</dbReference>
<dbReference type="OrthoDB" id="8576060at2"/>
<name>A0A501WYD9_9GAMM</name>
<feature type="transmembrane region" description="Helical" evidence="5">
    <location>
        <begin position="211"/>
        <end position="229"/>
    </location>
</feature>
<feature type="domain" description="O-antigen ligase-related" evidence="6">
    <location>
        <begin position="194"/>
        <end position="360"/>
    </location>
</feature>
<keyword evidence="7" id="KW-0436">Ligase</keyword>
<dbReference type="Pfam" id="PF04932">
    <property type="entry name" value="Wzy_C"/>
    <property type="match status" value="1"/>
</dbReference>
<keyword evidence="4 5" id="KW-0472">Membrane</keyword>
<evidence type="ECO:0000256" key="3">
    <source>
        <dbReference type="ARBA" id="ARBA00022989"/>
    </source>
</evidence>
<feature type="transmembrane region" description="Helical" evidence="5">
    <location>
        <begin position="188"/>
        <end position="205"/>
    </location>
</feature>
<feature type="transmembrane region" description="Helical" evidence="5">
    <location>
        <begin position="161"/>
        <end position="181"/>
    </location>
</feature>
<dbReference type="InterPro" id="IPR051533">
    <property type="entry name" value="WaaL-like"/>
</dbReference>
<dbReference type="Proteomes" id="UP000315901">
    <property type="component" value="Unassembled WGS sequence"/>
</dbReference>
<dbReference type="AlphaFoldDB" id="A0A501WYD9"/>